<proteinExistence type="predicted"/>
<name>A0A0X1T3L7_PSEAA</name>
<dbReference type="KEGG" id="pagb:AWM79_15670"/>
<keyword evidence="2" id="KW-1185">Reference proteome</keyword>
<dbReference type="Proteomes" id="UP000063229">
    <property type="component" value="Chromosome"/>
</dbReference>
<dbReference type="EMBL" id="CP014135">
    <property type="protein sequence ID" value="AMB86664.1"/>
    <property type="molecule type" value="Genomic_DNA"/>
</dbReference>
<dbReference type="AlphaFoldDB" id="A0A0X1T3L7"/>
<evidence type="ECO:0000313" key="2">
    <source>
        <dbReference type="Proteomes" id="UP000063229"/>
    </source>
</evidence>
<accession>A0A0X1T3L7</accession>
<dbReference type="STRING" id="46677.AWM79_15670"/>
<sequence>MKTLRAESGGKSRLVGMWKFPETGPFADLYAVAREARNHVEGLQIAATGIINDARRSDSAKQEDIRATAKDRLYFLGQLQRDFERYKEKVKERAEKLTAVKPYRDNDPIAVQIDLALAAQLRGMEPAKRNATLLAGVDKAYLDAALRLPRELSGVSSEWYARITKEALVRANPREAQEIAELTEAADAAQDTLRRAFGLISADAGISLDDRVGAAGEAAKELVKGPAESTIERIQDRLERVKQEEEAADEALKKKIQGEEA</sequence>
<organism evidence="1 2">
    <name type="scientific">Pseudomonas agarici</name>
    <dbReference type="NCBI Taxonomy" id="46677"/>
    <lineage>
        <taxon>Bacteria</taxon>
        <taxon>Pseudomonadati</taxon>
        <taxon>Pseudomonadota</taxon>
        <taxon>Gammaproteobacteria</taxon>
        <taxon>Pseudomonadales</taxon>
        <taxon>Pseudomonadaceae</taxon>
        <taxon>Pseudomonas</taxon>
    </lineage>
</organism>
<dbReference type="RefSeq" id="WP_060783216.1">
    <property type="nucleotide sequence ID" value="NZ_CP014135.1"/>
</dbReference>
<reference evidence="1 2" key="1">
    <citation type="submission" date="2016-01" db="EMBL/GenBank/DDBJ databases">
        <authorList>
            <person name="McClelland M."/>
            <person name="Jain A."/>
            <person name="Saraogi P."/>
            <person name="Mendelson R."/>
            <person name="Westerman R."/>
            <person name="SanMiguel P."/>
            <person name="Csonka L."/>
        </authorList>
    </citation>
    <scope>NUCLEOTIDE SEQUENCE [LARGE SCALE GENOMIC DNA]</scope>
    <source>
        <strain evidence="1 2">NCPPB 2472</strain>
    </source>
</reference>
<protein>
    <submittedName>
        <fullName evidence="1">Uncharacterized protein</fullName>
    </submittedName>
</protein>
<gene>
    <name evidence="1" type="ORF">AWM79_15670</name>
</gene>
<evidence type="ECO:0000313" key="1">
    <source>
        <dbReference type="EMBL" id="AMB86664.1"/>
    </source>
</evidence>